<dbReference type="Pfam" id="PF07714">
    <property type="entry name" value="PK_Tyr_Ser-Thr"/>
    <property type="match status" value="1"/>
</dbReference>
<evidence type="ECO:0000256" key="17">
    <source>
        <dbReference type="ARBA" id="ARBA00051245"/>
    </source>
</evidence>
<evidence type="ECO:0000256" key="3">
    <source>
        <dbReference type="ARBA" id="ARBA00009701"/>
    </source>
</evidence>
<keyword evidence="5" id="KW-0597">Phosphoprotein</keyword>
<dbReference type="PANTHER" id="PTHR46047">
    <property type="entry name" value="TYROSINE-PROTEIN PHOSPHATASE NON-RECEPTOR TYPE 61F"/>
    <property type="match status" value="1"/>
</dbReference>
<dbReference type="GO" id="GO:0005769">
    <property type="term" value="C:early endosome"/>
    <property type="evidence" value="ECO:0007669"/>
    <property type="project" value="TreeGrafter"/>
</dbReference>
<evidence type="ECO:0000256" key="8">
    <source>
        <dbReference type="ARBA" id="ARBA00022741"/>
    </source>
</evidence>
<evidence type="ECO:0000256" key="11">
    <source>
        <dbReference type="ARBA" id="ARBA00022824"/>
    </source>
</evidence>
<dbReference type="PROSITE" id="PS50002">
    <property type="entry name" value="SH3"/>
    <property type="match status" value="1"/>
</dbReference>
<dbReference type="SMART" id="SM00404">
    <property type="entry name" value="PTPc_motif"/>
    <property type="match status" value="1"/>
</dbReference>
<dbReference type="InterPro" id="IPR029021">
    <property type="entry name" value="Prot-tyrosine_phosphatase-like"/>
</dbReference>
<keyword evidence="15" id="KW-0829">Tyrosine-protein kinase</keyword>
<dbReference type="InterPro" id="IPR000719">
    <property type="entry name" value="Prot_kinase_dom"/>
</dbReference>
<dbReference type="Pfam" id="PF00017">
    <property type="entry name" value="SH2"/>
    <property type="match status" value="2"/>
</dbReference>
<accession>A0A9Q1HWG5</accession>
<dbReference type="FunFam" id="1.10.510.10:FF:000553">
    <property type="entry name" value="Tyrosine-protein kinase"/>
    <property type="match status" value="1"/>
</dbReference>
<dbReference type="GO" id="GO:0005524">
    <property type="term" value="F:ATP binding"/>
    <property type="evidence" value="ECO:0007669"/>
    <property type="project" value="UniProtKB-UniRule"/>
</dbReference>
<keyword evidence="14" id="KW-0472">Membrane</keyword>
<dbReference type="InterPro" id="IPR000242">
    <property type="entry name" value="PTP_cat"/>
</dbReference>
<keyword evidence="4 19" id="KW-0728">SH3 domain</keyword>
<dbReference type="InterPro" id="IPR051985">
    <property type="entry name" value="NR_tyrosine_phosphatase"/>
</dbReference>
<dbReference type="Proteomes" id="UP001152803">
    <property type="component" value="Unassembled WGS sequence"/>
</dbReference>
<evidence type="ECO:0000256" key="20">
    <source>
        <dbReference type="PROSITE-ProRule" id="PRU10141"/>
    </source>
</evidence>
<name>A0A9Q1HWG5_CONCO</name>
<feature type="domain" description="SH2" evidence="22">
    <location>
        <begin position="199"/>
        <end position="437"/>
    </location>
</feature>
<comment type="caution">
    <text evidence="27">The sequence shown here is derived from an EMBL/GenBank/DDBJ whole genome shotgun (WGS) entry which is preliminary data.</text>
</comment>
<feature type="compositionally biased region" description="Basic and acidic residues" evidence="21">
    <location>
        <begin position="1126"/>
        <end position="1136"/>
    </location>
</feature>
<dbReference type="GO" id="GO:0070373">
    <property type="term" value="P:negative regulation of ERK1 and ERK2 cascade"/>
    <property type="evidence" value="ECO:0007669"/>
    <property type="project" value="TreeGrafter"/>
</dbReference>
<dbReference type="Gene3D" id="3.30.505.10">
    <property type="entry name" value="SH2 domain"/>
    <property type="match status" value="2"/>
</dbReference>
<evidence type="ECO:0000259" key="25">
    <source>
        <dbReference type="PROSITE" id="PS50055"/>
    </source>
</evidence>
<evidence type="ECO:0000259" key="26">
    <source>
        <dbReference type="PROSITE" id="PS50056"/>
    </source>
</evidence>
<dbReference type="InterPro" id="IPR011009">
    <property type="entry name" value="Kinase-like_dom_sf"/>
</dbReference>
<dbReference type="Pfam" id="PF00018">
    <property type="entry name" value="SH3_1"/>
    <property type="match status" value="1"/>
</dbReference>
<dbReference type="SUPFAM" id="SSF55550">
    <property type="entry name" value="SH2 domain"/>
    <property type="match status" value="2"/>
</dbReference>
<sequence length="1626" mass="179259">MTGVEWIWNPPAGPWQWIHPPDPALQRNFQETGSKAEGKGAVMGGTKSKPKDLGQRSRSVDGGISGVSSHHLAPAQHTTTPNHSPAMEHSRHAAHPATNNAELALFGGVDPMGGITSPHRGGPLAGGVTTFVALYDYESRTASDLSFKKGERLQIVNNTRKLNCREGDWWLARSLATGESGYIPSNYVAPSDSIQAEEWYFGKITRRDSERLLLSTENRRGTFLVRESETTKGEALPAFLTLLALRFSVSLRAAVPACPRPHYRTTAPASAVNTFHNIILESSSVQPVFQEGLRVDHHREEVAGDARGKCHVSHCRAEVSVSDPTVGQQTRRRALPPTLPYPQEMKKKLGMGWERGRGAIDAEILPGTAPGGAYCLSVLDYDNTKGLNVKHYKIRKLDSGGFYITSRTQFTNLQQLVGHYRSHADGLCHCLTEVCPVLKPQTQGLARDAWEIPRESLRLDVKLGQGCFGEVWMGTWNGTTRVAIKTLKTGTMSSEAFLEEAQVMKKLRHEKLVQLYAVVSEEPIYIVTEYMSQGSLLDFLKGDRGKMLRLPQLVDMASQIASGMAYVERMNYVHRDLRAANILVGDSLVCKVADFGLARLIEDNEYTARQGAKFPIKWTAPEAALYGRFTIKSDVWSFGVLLTELATKGRVPYPGMVNREVLDQVERGYRMPCPAECPESMHELMLTCWRKEAEERPTFEYLQGFLEDYFTSTEPHEASFLREVRGMYKTGRVFSHGAIVVVREEQAACFRRGSITTAMETEFREIDELGSWNAIYQDVRQQSSELPCKYAKLPENKTRNRYRDVSPFDHSRIRLQLGTNDYINASLISVEEAQRSYILTQGPLPNTCGHFWEMVWEQRTRGVVMLNRVIEKGSVKCAQYWPPREEREAVFKDTNFKLTLISEDIKSYYTVRQLELENLSTQETREILHFHYTTWPDFGVPESPASFLNFLFKVRESGCLNSDQGPVVVHCSAGIGRSGTFCLVDSCLLLMSLRKEPSSVQIRDLLLEMRRYRMGLIQTADQLRFSYLAVIEGAKCIMGDASVQESWKELSNEEDIPPDFLPPPPQRPVKDPQNGTEKPSPFFPGGDNPEEVIERSHNDIHTHSLPPEPGPRRRAGPGGAAPSEPSDGHADQRAEAAAELAAEQVENPNAGAWTPLLANVCLCTTLALSAYVSKWKGKNGQRPGRMSRREPGKAARTHNAASSARTVPPAGPRAPALASNRNAALPFTRPFAEPGLCCQSGQKSERLIQDQVLLCCASETAAAAHNSWASICRPGLSLAKTPSHTSGRLAGDQGVLAMLEAFSEREVRIATGLYVTGDRGGRGPLQARTGSTSSGPAHVQLNSLMCGLAHSWWLCCAQASRRLYGGFVLVWGWGVESCLPFGKAWEAGGVGSLEATDVDTTGVNKPPLTFVRSLIYVVVHAPVLNPKASSIAVKSLILVRTGTALCAVLKGRSSELVPTSLWTRRRDFPPPPKALQGGWAGEKLSTLHLRSPLPHSEEEMLEEAQCVRAGKASGFATRERDVRTKRFSRGRSGLPFWTAVREPKGEVGMCRNPTSAPGQIRPGPITGAHGASGSRQVTGVTRGCDVMLLGQECWSSDRLGNVPVTATPASIKHADCCLRVECVSDF</sequence>
<dbReference type="SMART" id="SM00194">
    <property type="entry name" value="PTPc"/>
    <property type="match status" value="1"/>
</dbReference>
<keyword evidence="16" id="KW-0449">Lipoprotein</keyword>
<feature type="region of interest" description="Disordered" evidence="21">
    <location>
        <begin position="1048"/>
        <end position="1136"/>
    </location>
</feature>
<evidence type="ECO:0000256" key="16">
    <source>
        <dbReference type="ARBA" id="ARBA00023288"/>
    </source>
</evidence>
<dbReference type="InterPro" id="IPR001245">
    <property type="entry name" value="Ser-Thr/Tyr_kinase_cat_dom"/>
</dbReference>
<feature type="compositionally biased region" description="Basic and acidic residues" evidence="21">
    <location>
        <begin position="49"/>
        <end position="59"/>
    </location>
</feature>
<dbReference type="PROSITE" id="PS00383">
    <property type="entry name" value="TYR_PHOSPHATASE_1"/>
    <property type="match status" value="1"/>
</dbReference>
<feature type="compositionally biased region" description="Basic and acidic residues" evidence="21">
    <location>
        <begin position="1092"/>
        <end position="1102"/>
    </location>
</feature>
<dbReference type="FunFam" id="3.30.200.20:FF:000016">
    <property type="entry name" value="Tyrosine-protein kinase"/>
    <property type="match status" value="1"/>
</dbReference>
<dbReference type="InterPro" id="IPR020635">
    <property type="entry name" value="Tyr_kinase_cat_dom"/>
</dbReference>
<evidence type="ECO:0000256" key="18">
    <source>
        <dbReference type="PROSITE-ProRule" id="PRU00191"/>
    </source>
</evidence>
<comment type="similarity">
    <text evidence="3">Belongs to the protein-tyrosine phosphatase family. Non-receptor class 1 subfamily.</text>
</comment>
<dbReference type="SUPFAM" id="SSF56112">
    <property type="entry name" value="Protein kinase-like (PK-like)"/>
    <property type="match status" value="1"/>
</dbReference>
<feature type="domain" description="Tyrosine specific protein phosphatases" evidence="26">
    <location>
        <begin position="945"/>
        <end position="1024"/>
    </location>
</feature>
<dbReference type="PROSITE" id="PS50011">
    <property type="entry name" value="PROTEIN_KINASE_DOM"/>
    <property type="match status" value="1"/>
</dbReference>
<dbReference type="InterPro" id="IPR008266">
    <property type="entry name" value="Tyr_kinase_AS"/>
</dbReference>
<evidence type="ECO:0000256" key="6">
    <source>
        <dbReference type="ARBA" id="ARBA00022679"/>
    </source>
</evidence>
<feature type="region of interest" description="Disordered" evidence="21">
    <location>
        <begin position="1553"/>
        <end position="1576"/>
    </location>
</feature>
<dbReference type="PROSITE" id="PS50055">
    <property type="entry name" value="TYR_PHOSPHATASE_PTP"/>
    <property type="match status" value="1"/>
</dbReference>
<keyword evidence="7" id="KW-0519">Myristate</keyword>
<dbReference type="Gene3D" id="2.30.30.40">
    <property type="entry name" value="SH3 Domains"/>
    <property type="match status" value="1"/>
</dbReference>
<dbReference type="SMART" id="SM00326">
    <property type="entry name" value="SH3"/>
    <property type="match status" value="1"/>
</dbReference>
<dbReference type="InterPro" id="IPR000980">
    <property type="entry name" value="SH2"/>
</dbReference>
<keyword evidence="28" id="KW-1185">Reference proteome</keyword>
<comment type="catalytic activity">
    <reaction evidence="17">
        <text>L-tyrosyl-[protein] + ATP = O-phospho-L-tyrosyl-[protein] + ADP + H(+)</text>
        <dbReference type="Rhea" id="RHEA:10596"/>
        <dbReference type="Rhea" id="RHEA-COMP:10136"/>
        <dbReference type="Rhea" id="RHEA-COMP:20101"/>
        <dbReference type="ChEBI" id="CHEBI:15378"/>
        <dbReference type="ChEBI" id="CHEBI:30616"/>
        <dbReference type="ChEBI" id="CHEBI:46858"/>
        <dbReference type="ChEBI" id="CHEBI:61978"/>
        <dbReference type="ChEBI" id="CHEBI:456216"/>
        <dbReference type="EC" id="2.7.10.2"/>
    </reaction>
</comment>
<dbReference type="PRINTS" id="PR00401">
    <property type="entry name" value="SH2DOMAIN"/>
</dbReference>
<gene>
    <name evidence="27" type="ORF">COCON_G00146770</name>
</gene>
<dbReference type="GO" id="GO:1903898">
    <property type="term" value="P:negative regulation of PERK-mediated unfolded protein response"/>
    <property type="evidence" value="ECO:0007669"/>
    <property type="project" value="TreeGrafter"/>
</dbReference>
<dbReference type="PRINTS" id="PR00700">
    <property type="entry name" value="PRTYPHPHTASE"/>
</dbReference>
<feature type="domain" description="Protein kinase" evidence="24">
    <location>
        <begin position="457"/>
        <end position="710"/>
    </location>
</feature>
<dbReference type="OrthoDB" id="4062651at2759"/>
<dbReference type="EMBL" id="JAFJMO010000010">
    <property type="protein sequence ID" value="KAJ8265578.1"/>
    <property type="molecule type" value="Genomic_DNA"/>
</dbReference>
<reference evidence="27" key="1">
    <citation type="journal article" date="2023" name="Science">
        <title>Genome structures resolve the early diversification of teleost fishes.</title>
        <authorList>
            <person name="Parey E."/>
            <person name="Louis A."/>
            <person name="Montfort J."/>
            <person name="Bouchez O."/>
            <person name="Roques C."/>
            <person name="Iampietro C."/>
            <person name="Lluch J."/>
            <person name="Castinel A."/>
            <person name="Donnadieu C."/>
            <person name="Desvignes T."/>
            <person name="Floi Bucao C."/>
            <person name="Jouanno E."/>
            <person name="Wen M."/>
            <person name="Mejri S."/>
            <person name="Dirks R."/>
            <person name="Jansen H."/>
            <person name="Henkel C."/>
            <person name="Chen W.J."/>
            <person name="Zahm M."/>
            <person name="Cabau C."/>
            <person name="Klopp C."/>
            <person name="Thompson A.W."/>
            <person name="Robinson-Rechavi M."/>
            <person name="Braasch I."/>
            <person name="Lecointre G."/>
            <person name="Bobe J."/>
            <person name="Postlethwait J.H."/>
            <person name="Berthelot C."/>
            <person name="Roest Crollius H."/>
            <person name="Guiguen Y."/>
        </authorList>
    </citation>
    <scope>NUCLEOTIDE SEQUENCE</scope>
    <source>
        <strain evidence="27">Concon-B</strain>
    </source>
</reference>
<evidence type="ECO:0000256" key="15">
    <source>
        <dbReference type="ARBA" id="ARBA00023137"/>
    </source>
</evidence>
<dbReference type="InterPro" id="IPR001452">
    <property type="entry name" value="SH3_domain"/>
</dbReference>
<dbReference type="PROSITE" id="PS50001">
    <property type="entry name" value="SH2"/>
    <property type="match status" value="1"/>
</dbReference>
<evidence type="ECO:0008006" key="29">
    <source>
        <dbReference type="Google" id="ProtNLM"/>
    </source>
</evidence>
<dbReference type="InterPro" id="IPR016130">
    <property type="entry name" value="Tyr_Pase_AS"/>
</dbReference>
<evidence type="ECO:0000256" key="9">
    <source>
        <dbReference type="ARBA" id="ARBA00022777"/>
    </source>
</evidence>
<comment type="subcellular location">
    <subcellularLocation>
        <location evidence="2">Endomembrane system</location>
    </subcellularLocation>
    <subcellularLocation>
        <location evidence="1">Endoplasmic reticulum</location>
    </subcellularLocation>
</comment>
<dbReference type="InterPro" id="IPR036860">
    <property type="entry name" value="SH2_dom_sf"/>
</dbReference>
<keyword evidence="10" id="KW-0378">Hydrolase</keyword>
<dbReference type="InterPro" id="IPR017441">
    <property type="entry name" value="Protein_kinase_ATP_BS"/>
</dbReference>
<evidence type="ECO:0000256" key="1">
    <source>
        <dbReference type="ARBA" id="ARBA00004240"/>
    </source>
</evidence>
<evidence type="ECO:0000256" key="7">
    <source>
        <dbReference type="ARBA" id="ARBA00022707"/>
    </source>
</evidence>
<evidence type="ECO:0000256" key="21">
    <source>
        <dbReference type="SAM" id="MobiDB-lite"/>
    </source>
</evidence>
<evidence type="ECO:0000256" key="14">
    <source>
        <dbReference type="ARBA" id="ARBA00023136"/>
    </source>
</evidence>
<evidence type="ECO:0000313" key="28">
    <source>
        <dbReference type="Proteomes" id="UP001152803"/>
    </source>
</evidence>
<keyword evidence="9" id="KW-0418">Kinase</keyword>
<dbReference type="PROSITE" id="PS00107">
    <property type="entry name" value="PROTEIN_KINASE_ATP"/>
    <property type="match status" value="1"/>
</dbReference>
<dbReference type="Gene3D" id="1.10.510.10">
    <property type="entry name" value="Transferase(Phosphotransferase) domain 1"/>
    <property type="match status" value="1"/>
</dbReference>
<dbReference type="SMART" id="SM00252">
    <property type="entry name" value="SH2"/>
    <property type="match status" value="1"/>
</dbReference>
<keyword evidence="11" id="KW-0256">Endoplasmic reticulum</keyword>
<keyword evidence="12 20" id="KW-0067">ATP-binding</keyword>
<keyword evidence="18" id="KW-0727">SH2 domain</keyword>
<dbReference type="PROSITE" id="PS50056">
    <property type="entry name" value="TYR_PHOSPHATASE_2"/>
    <property type="match status" value="1"/>
</dbReference>
<dbReference type="FunFam" id="3.90.190.10:FF:000025">
    <property type="entry name" value="Tyrosine-protein phosphatase non-receptor type 1"/>
    <property type="match status" value="1"/>
</dbReference>
<keyword evidence="8 20" id="KW-0547">Nucleotide-binding</keyword>
<dbReference type="Gene3D" id="3.90.190.10">
    <property type="entry name" value="Protein tyrosine phosphatase superfamily"/>
    <property type="match status" value="1"/>
</dbReference>
<evidence type="ECO:0000259" key="24">
    <source>
        <dbReference type="PROSITE" id="PS50011"/>
    </source>
</evidence>
<dbReference type="PROSITE" id="PS00109">
    <property type="entry name" value="PROTEIN_KINASE_TYR"/>
    <property type="match status" value="1"/>
</dbReference>
<dbReference type="InterPro" id="IPR003595">
    <property type="entry name" value="Tyr_Pase_cat"/>
</dbReference>
<feature type="region of interest" description="Disordered" evidence="21">
    <location>
        <begin position="34"/>
        <end position="94"/>
    </location>
</feature>
<evidence type="ECO:0000256" key="5">
    <source>
        <dbReference type="ARBA" id="ARBA00022553"/>
    </source>
</evidence>
<feature type="domain" description="SH3" evidence="23">
    <location>
        <begin position="126"/>
        <end position="193"/>
    </location>
</feature>
<evidence type="ECO:0000256" key="10">
    <source>
        <dbReference type="ARBA" id="ARBA00022801"/>
    </source>
</evidence>
<evidence type="ECO:0000256" key="4">
    <source>
        <dbReference type="ARBA" id="ARBA00022443"/>
    </source>
</evidence>
<dbReference type="GO" id="GO:0019901">
    <property type="term" value="F:protein kinase binding"/>
    <property type="evidence" value="ECO:0007669"/>
    <property type="project" value="TreeGrafter"/>
</dbReference>
<evidence type="ECO:0000313" key="27">
    <source>
        <dbReference type="EMBL" id="KAJ8265578.1"/>
    </source>
</evidence>
<dbReference type="SUPFAM" id="SSF50044">
    <property type="entry name" value="SH3-domain"/>
    <property type="match status" value="1"/>
</dbReference>
<dbReference type="GO" id="GO:0004715">
    <property type="term" value="F:non-membrane spanning protein tyrosine kinase activity"/>
    <property type="evidence" value="ECO:0007669"/>
    <property type="project" value="UniProtKB-EC"/>
</dbReference>
<evidence type="ECO:0000256" key="12">
    <source>
        <dbReference type="ARBA" id="ARBA00022840"/>
    </source>
</evidence>
<dbReference type="GO" id="GO:0004726">
    <property type="term" value="F:non-membrane spanning protein tyrosine phosphatase activity"/>
    <property type="evidence" value="ECO:0007669"/>
    <property type="project" value="TreeGrafter"/>
</dbReference>
<dbReference type="SUPFAM" id="SSF52799">
    <property type="entry name" value="(Phosphotyrosine protein) phosphatases II"/>
    <property type="match status" value="1"/>
</dbReference>
<feature type="region of interest" description="Disordered" evidence="21">
    <location>
        <begin position="321"/>
        <end position="341"/>
    </location>
</feature>
<organism evidence="27 28">
    <name type="scientific">Conger conger</name>
    <name type="common">Conger eel</name>
    <name type="synonym">Muraena conger</name>
    <dbReference type="NCBI Taxonomy" id="82655"/>
    <lineage>
        <taxon>Eukaryota</taxon>
        <taxon>Metazoa</taxon>
        <taxon>Chordata</taxon>
        <taxon>Craniata</taxon>
        <taxon>Vertebrata</taxon>
        <taxon>Euteleostomi</taxon>
        <taxon>Actinopterygii</taxon>
        <taxon>Neopterygii</taxon>
        <taxon>Teleostei</taxon>
        <taxon>Anguilliformes</taxon>
        <taxon>Congridae</taxon>
        <taxon>Conger</taxon>
    </lineage>
</organism>
<protein>
    <recommendedName>
        <fullName evidence="29">Non-specific protein-tyrosine kinase</fullName>
    </recommendedName>
</protein>
<dbReference type="InterPro" id="IPR036028">
    <property type="entry name" value="SH3-like_dom_sf"/>
</dbReference>
<evidence type="ECO:0000256" key="13">
    <source>
        <dbReference type="ARBA" id="ARBA00022912"/>
    </source>
</evidence>
<dbReference type="PANTHER" id="PTHR46047:SF2">
    <property type="entry name" value="TYROSINE-PROTEIN PHOSPHATASE NON-RECEPTOR TYPE 1"/>
    <property type="match status" value="1"/>
</dbReference>
<evidence type="ECO:0000259" key="22">
    <source>
        <dbReference type="PROSITE" id="PS50001"/>
    </source>
</evidence>
<dbReference type="InterPro" id="IPR000387">
    <property type="entry name" value="Tyr_Pase_dom"/>
</dbReference>
<dbReference type="SMART" id="SM00219">
    <property type="entry name" value="TyrKc"/>
    <property type="match status" value="1"/>
</dbReference>
<evidence type="ECO:0000256" key="2">
    <source>
        <dbReference type="ARBA" id="ARBA00004308"/>
    </source>
</evidence>
<dbReference type="GO" id="GO:0005783">
    <property type="term" value="C:endoplasmic reticulum"/>
    <property type="evidence" value="ECO:0007669"/>
    <property type="project" value="UniProtKB-SubCell"/>
</dbReference>
<dbReference type="Gene3D" id="3.30.200.20">
    <property type="entry name" value="Phosphorylase Kinase, domain 1"/>
    <property type="match status" value="1"/>
</dbReference>
<dbReference type="PRINTS" id="PR00109">
    <property type="entry name" value="TYRKINASE"/>
</dbReference>
<feature type="binding site" evidence="20">
    <location>
        <position position="485"/>
    </location>
    <ligand>
        <name>ATP</name>
        <dbReference type="ChEBI" id="CHEBI:30616"/>
    </ligand>
</feature>
<dbReference type="PRINTS" id="PR00452">
    <property type="entry name" value="SH3DOMAIN"/>
</dbReference>
<evidence type="ECO:0000256" key="19">
    <source>
        <dbReference type="PROSITE-ProRule" id="PRU00192"/>
    </source>
</evidence>
<keyword evidence="6" id="KW-0808">Transferase</keyword>
<feature type="domain" description="Tyrosine-protein phosphatase" evidence="25">
    <location>
        <begin position="759"/>
        <end position="1033"/>
    </location>
</feature>
<evidence type="ECO:0000259" key="23">
    <source>
        <dbReference type="PROSITE" id="PS50002"/>
    </source>
</evidence>
<proteinExistence type="inferred from homology"/>
<keyword evidence="13" id="KW-0904">Protein phosphatase</keyword>
<feature type="region of interest" description="Disordered" evidence="21">
    <location>
        <begin position="1176"/>
        <end position="1214"/>
    </location>
</feature>
<dbReference type="Pfam" id="PF00102">
    <property type="entry name" value="Y_phosphatase"/>
    <property type="match status" value="1"/>
</dbReference>